<dbReference type="SUPFAM" id="SSF51316">
    <property type="entry name" value="Mss4-like"/>
    <property type="match status" value="1"/>
</dbReference>
<evidence type="ECO:0000256" key="4">
    <source>
        <dbReference type="ARBA" id="ARBA00023239"/>
    </source>
</evidence>
<dbReference type="PANTHER" id="PTHR33337">
    <property type="entry name" value="GFA DOMAIN-CONTAINING PROTEIN"/>
    <property type="match status" value="1"/>
</dbReference>
<dbReference type="PROSITE" id="PS51891">
    <property type="entry name" value="CENP_V_GFA"/>
    <property type="match status" value="1"/>
</dbReference>
<dbReference type="GO" id="GO:0016846">
    <property type="term" value="F:carbon-sulfur lyase activity"/>
    <property type="evidence" value="ECO:0007669"/>
    <property type="project" value="InterPro"/>
</dbReference>
<name>A0A242NRX6_9GAMM</name>
<protein>
    <recommendedName>
        <fullName evidence="5">CENP-V/GFA domain-containing protein</fullName>
    </recommendedName>
</protein>
<evidence type="ECO:0000313" key="7">
    <source>
        <dbReference type="Proteomes" id="UP000194968"/>
    </source>
</evidence>
<dbReference type="GO" id="GO:0046872">
    <property type="term" value="F:metal ion binding"/>
    <property type="evidence" value="ECO:0007669"/>
    <property type="project" value="UniProtKB-KW"/>
</dbReference>
<evidence type="ECO:0000313" key="6">
    <source>
        <dbReference type="EMBL" id="OTQ48281.1"/>
    </source>
</evidence>
<dbReference type="Pfam" id="PF04828">
    <property type="entry name" value="GFA"/>
    <property type="match status" value="1"/>
</dbReference>
<reference evidence="6 7" key="1">
    <citation type="submission" date="2017-03" db="EMBL/GenBank/DDBJ databases">
        <title>Comparative genomics of honeybee gut symbionts reveal geographically distinct and subgroup specific antibiotic resistance.</title>
        <authorList>
            <person name="Ludvigsen J."/>
            <person name="Porcellato D."/>
            <person name="Labee-Lund T.M."/>
            <person name="Amdam G.V."/>
            <person name="Rudi K."/>
        </authorList>
    </citation>
    <scope>NUCLEOTIDE SEQUENCE [LARGE SCALE GENOMIC DNA]</scope>
    <source>
        <strain evidence="6 7">A-4-12</strain>
    </source>
</reference>
<accession>A0A242NRX6</accession>
<sequence length="139" mass="15598">MSTQYHGACLCGKVKLSVPFANTEFSACHCQTCRKWSAGPLMTLAHSGDLTIEGQENVTHFNSSQWAERAFCKECGSHLYYHLKGTQNYYIAAWIFDDIKDLKFTAEVFIDKKPTCYAFANQTHKLTEADILAMAEGKA</sequence>
<dbReference type="Gene3D" id="3.90.1590.10">
    <property type="entry name" value="glutathione-dependent formaldehyde- activating enzyme (gfa)"/>
    <property type="match status" value="1"/>
</dbReference>
<organism evidence="6 7">
    <name type="scientific">Gilliamella apis</name>
    <dbReference type="NCBI Taxonomy" id="1970738"/>
    <lineage>
        <taxon>Bacteria</taxon>
        <taxon>Pseudomonadati</taxon>
        <taxon>Pseudomonadota</taxon>
        <taxon>Gammaproteobacteria</taxon>
        <taxon>Orbales</taxon>
        <taxon>Orbaceae</taxon>
        <taxon>Gilliamella</taxon>
    </lineage>
</organism>
<dbReference type="PANTHER" id="PTHR33337:SF40">
    <property type="entry name" value="CENP-V_GFA DOMAIN-CONTAINING PROTEIN-RELATED"/>
    <property type="match status" value="1"/>
</dbReference>
<keyword evidence="3" id="KW-0862">Zinc</keyword>
<dbReference type="InterPro" id="IPR006913">
    <property type="entry name" value="CENP-V/GFA"/>
</dbReference>
<evidence type="ECO:0000256" key="1">
    <source>
        <dbReference type="ARBA" id="ARBA00005495"/>
    </source>
</evidence>
<dbReference type="RefSeq" id="WP_086321065.1">
    <property type="nucleotide sequence ID" value="NZ_NASK01000103.1"/>
</dbReference>
<evidence type="ECO:0000256" key="2">
    <source>
        <dbReference type="ARBA" id="ARBA00022723"/>
    </source>
</evidence>
<keyword evidence="4" id="KW-0456">Lyase</keyword>
<evidence type="ECO:0000256" key="3">
    <source>
        <dbReference type="ARBA" id="ARBA00022833"/>
    </source>
</evidence>
<proteinExistence type="inferred from homology"/>
<keyword evidence="2" id="KW-0479">Metal-binding</keyword>
<comment type="similarity">
    <text evidence="1">Belongs to the Gfa family.</text>
</comment>
<dbReference type="OrthoDB" id="4188830at2"/>
<gene>
    <name evidence="6" type="ORF">B6D06_10365</name>
</gene>
<dbReference type="Proteomes" id="UP000194968">
    <property type="component" value="Unassembled WGS sequence"/>
</dbReference>
<comment type="caution">
    <text evidence="6">The sequence shown here is derived from an EMBL/GenBank/DDBJ whole genome shotgun (WGS) entry which is preliminary data.</text>
</comment>
<dbReference type="AlphaFoldDB" id="A0A242NRX6"/>
<evidence type="ECO:0000259" key="5">
    <source>
        <dbReference type="PROSITE" id="PS51891"/>
    </source>
</evidence>
<dbReference type="EMBL" id="NASK01000103">
    <property type="protein sequence ID" value="OTQ48281.1"/>
    <property type="molecule type" value="Genomic_DNA"/>
</dbReference>
<feature type="domain" description="CENP-V/GFA" evidence="5">
    <location>
        <begin position="5"/>
        <end position="111"/>
    </location>
</feature>
<dbReference type="InterPro" id="IPR011057">
    <property type="entry name" value="Mss4-like_sf"/>
</dbReference>